<keyword evidence="5" id="KW-0325">Glycoprotein</keyword>
<evidence type="ECO:0000256" key="5">
    <source>
        <dbReference type="ARBA" id="ARBA00023180"/>
    </source>
</evidence>
<feature type="domain" description="Chitin-binding type-2" evidence="8">
    <location>
        <begin position="96"/>
        <end position="152"/>
    </location>
</feature>
<evidence type="ECO:0000256" key="1">
    <source>
        <dbReference type="ARBA" id="ARBA00022669"/>
    </source>
</evidence>
<feature type="chain" id="PRO_5040480053" evidence="7">
    <location>
        <begin position="17"/>
        <end position="310"/>
    </location>
</feature>
<feature type="signal peptide" evidence="7">
    <location>
        <begin position="1"/>
        <end position="16"/>
    </location>
</feature>
<dbReference type="InterPro" id="IPR002557">
    <property type="entry name" value="Chitin-bd_dom"/>
</dbReference>
<feature type="region of interest" description="Disordered" evidence="6">
    <location>
        <begin position="284"/>
        <end position="310"/>
    </location>
</feature>
<proteinExistence type="predicted"/>
<evidence type="ECO:0000256" key="6">
    <source>
        <dbReference type="SAM" id="MobiDB-lite"/>
    </source>
</evidence>
<dbReference type="GO" id="GO:0005576">
    <property type="term" value="C:extracellular region"/>
    <property type="evidence" value="ECO:0007669"/>
    <property type="project" value="InterPro"/>
</dbReference>
<keyword evidence="10" id="KW-1185">Reference proteome</keyword>
<organism evidence="9 10">
    <name type="scientific">Pseudolycoriella hygida</name>
    <dbReference type="NCBI Taxonomy" id="35572"/>
    <lineage>
        <taxon>Eukaryota</taxon>
        <taxon>Metazoa</taxon>
        <taxon>Ecdysozoa</taxon>
        <taxon>Arthropoda</taxon>
        <taxon>Hexapoda</taxon>
        <taxon>Insecta</taxon>
        <taxon>Pterygota</taxon>
        <taxon>Neoptera</taxon>
        <taxon>Endopterygota</taxon>
        <taxon>Diptera</taxon>
        <taxon>Nematocera</taxon>
        <taxon>Sciaroidea</taxon>
        <taxon>Sciaridae</taxon>
        <taxon>Pseudolycoriella</taxon>
    </lineage>
</organism>
<keyword evidence="2 7" id="KW-0732">Signal</keyword>
<evidence type="ECO:0000313" key="9">
    <source>
        <dbReference type="EMBL" id="KAJ6646170.1"/>
    </source>
</evidence>
<evidence type="ECO:0000256" key="3">
    <source>
        <dbReference type="ARBA" id="ARBA00022737"/>
    </source>
</evidence>
<dbReference type="InterPro" id="IPR051940">
    <property type="entry name" value="Chitin_bind-dev_reg"/>
</dbReference>
<dbReference type="GO" id="GO:0008061">
    <property type="term" value="F:chitin binding"/>
    <property type="evidence" value="ECO:0007669"/>
    <property type="project" value="UniProtKB-KW"/>
</dbReference>
<dbReference type="EMBL" id="WJQU01000001">
    <property type="protein sequence ID" value="KAJ6646170.1"/>
    <property type="molecule type" value="Genomic_DNA"/>
</dbReference>
<name>A0A9Q0N9F0_9DIPT</name>
<dbReference type="Pfam" id="PF01607">
    <property type="entry name" value="CBM_14"/>
    <property type="match status" value="4"/>
</dbReference>
<dbReference type="PANTHER" id="PTHR23301">
    <property type="entry name" value="CHITIN BINDING PERITROPHIN-A"/>
    <property type="match status" value="1"/>
</dbReference>
<dbReference type="PANTHER" id="PTHR23301:SF0">
    <property type="entry name" value="CHITIN-BINDING TYPE-2 DOMAIN-CONTAINING PROTEIN-RELATED"/>
    <property type="match status" value="1"/>
</dbReference>
<dbReference type="OrthoDB" id="6020543at2759"/>
<dbReference type="AlphaFoldDB" id="A0A9Q0N9F0"/>
<protein>
    <submittedName>
        <fullName evidence="9">Peritrophin-1</fullName>
    </submittedName>
</protein>
<dbReference type="Gene3D" id="2.170.140.10">
    <property type="entry name" value="Chitin binding domain"/>
    <property type="match status" value="4"/>
</dbReference>
<evidence type="ECO:0000256" key="2">
    <source>
        <dbReference type="ARBA" id="ARBA00022729"/>
    </source>
</evidence>
<dbReference type="SMART" id="SM00494">
    <property type="entry name" value="ChtBD2"/>
    <property type="match status" value="4"/>
</dbReference>
<keyword evidence="4" id="KW-1015">Disulfide bond</keyword>
<dbReference type="InterPro" id="IPR036508">
    <property type="entry name" value="Chitin-bd_dom_sf"/>
</dbReference>
<evidence type="ECO:0000313" key="10">
    <source>
        <dbReference type="Proteomes" id="UP001151699"/>
    </source>
</evidence>
<gene>
    <name evidence="9" type="primary">Aper1_2</name>
    <name evidence="9" type="ORF">Bhyg_01381</name>
</gene>
<sequence>MEKSLIIAVVLATVFAIGIHASAKLTQNDFGRCECNNNICENVENNTALPNEAGCEHFFICIDGRPVPNTCPQGQWFNPDVSQCDNSTSPCDEKDEFQCPPDGIHFFPHDEYCNKFIMCFAGFPIIMQCADGLYFDRELGQCNFPEYAECDLEICPPENDPGDIIFLPSEQYCDKFFICFAGRPIKFFCPEGLHFNREINTCDFIENANCTIEGKPEPPGPPLPHEVDCDCADSIFFVPHPNSCEHYFICARGQSHMIDCAPGFYFDSKNNWCDHPENVECGASNSTTTTGPPGDDVAPPPVTPFFTNLQ</sequence>
<dbReference type="SUPFAM" id="SSF57625">
    <property type="entry name" value="Invertebrate chitin-binding proteins"/>
    <property type="match status" value="4"/>
</dbReference>
<evidence type="ECO:0000256" key="7">
    <source>
        <dbReference type="SAM" id="SignalP"/>
    </source>
</evidence>
<comment type="caution">
    <text evidence="9">The sequence shown here is derived from an EMBL/GenBank/DDBJ whole genome shotgun (WGS) entry which is preliminary data.</text>
</comment>
<feature type="compositionally biased region" description="Low complexity" evidence="6">
    <location>
        <begin position="287"/>
        <end position="297"/>
    </location>
</feature>
<feature type="domain" description="Chitin-binding type-2" evidence="8">
    <location>
        <begin position="37"/>
        <end position="93"/>
    </location>
</feature>
<evidence type="ECO:0000256" key="4">
    <source>
        <dbReference type="ARBA" id="ARBA00023157"/>
    </source>
</evidence>
<feature type="domain" description="Chitin-binding type-2" evidence="8">
    <location>
        <begin position="226"/>
        <end position="283"/>
    </location>
</feature>
<keyword evidence="3" id="KW-0677">Repeat</keyword>
<accession>A0A9Q0N9F0</accession>
<keyword evidence="1" id="KW-0147">Chitin-binding</keyword>
<feature type="domain" description="Chitin-binding type-2" evidence="8">
    <location>
        <begin position="155"/>
        <end position="212"/>
    </location>
</feature>
<evidence type="ECO:0000259" key="8">
    <source>
        <dbReference type="PROSITE" id="PS50940"/>
    </source>
</evidence>
<reference evidence="9" key="1">
    <citation type="submission" date="2022-07" db="EMBL/GenBank/DDBJ databases">
        <authorList>
            <person name="Trinca V."/>
            <person name="Uliana J.V.C."/>
            <person name="Torres T.T."/>
            <person name="Ward R.J."/>
            <person name="Monesi N."/>
        </authorList>
    </citation>
    <scope>NUCLEOTIDE SEQUENCE</scope>
    <source>
        <strain evidence="9">HSMRA1968</strain>
        <tissue evidence="9">Whole embryos</tissue>
    </source>
</reference>
<dbReference type="PROSITE" id="PS50940">
    <property type="entry name" value="CHIT_BIND_II"/>
    <property type="match status" value="4"/>
</dbReference>
<dbReference type="Proteomes" id="UP001151699">
    <property type="component" value="Chromosome A"/>
</dbReference>